<evidence type="ECO:0000256" key="8">
    <source>
        <dbReference type="ARBA" id="ARBA00022842"/>
    </source>
</evidence>
<dbReference type="GO" id="GO:0006400">
    <property type="term" value="P:tRNA modification"/>
    <property type="evidence" value="ECO:0007669"/>
    <property type="project" value="TreeGrafter"/>
</dbReference>
<dbReference type="PANTHER" id="PTHR11088">
    <property type="entry name" value="TRNA DIMETHYLALLYLTRANSFERASE"/>
    <property type="match status" value="1"/>
</dbReference>
<keyword evidence="8 10" id="KW-0460">Magnesium</keyword>
<evidence type="ECO:0000313" key="15">
    <source>
        <dbReference type="Proteomes" id="UP000075670"/>
    </source>
</evidence>
<keyword evidence="7 10" id="KW-0067">ATP-binding</keyword>
<evidence type="ECO:0000313" key="14">
    <source>
        <dbReference type="EMBL" id="KYH31112.1"/>
    </source>
</evidence>
<dbReference type="InterPro" id="IPR039657">
    <property type="entry name" value="Dimethylallyltransferase"/>
</dbReference>
<evidence type="ECO:0000256" key="11">
    <source>
        <dbReference type="RuleBase" id="RU003783"/>
    </source>
</evidence>
<evidence type="ECO:0000256" key="9">
    <source>
        <dbReference type="ARBA" id="ARBA00049563"/>
    </source>
</evidence>
<keyword evidence="15" id="KW-1185">Reference proteome</keyword>
<dbReference type="InterPro" id="IPR018022">
    <property type="entry name" value="IPT"/>
</dbReference>
<organism evidence="14 15">
    <name type="scientific">Moorella mulderi DSM 14980</name>
    <dbReference type="NCBI Taxonomy" id="1122241"/>
    <lineage>
        <taxon>Bacteria</taxon>
        <taxon>Bacillati</taxon>
        <taxon>Bacillota</taxon>
        <taxon>Clostridia</taxon>
        <taxon>Neomoorellales</taxon>
        <taxon>Neomoorellaceae</taxon>
        <taxon>Neomoorella</taxon>
    </lineage>
</organism>
<dbReference type="Proteomes" id="UP000075670">
    <property type="component" value="Unassembled WGS sequence"/>
</dbReference>
<dbReference type="Gene3D" id="3.40.50.300">
    <property type="entry name" value="P-loop containing nucleotide triphosphate hydrolases"/>
    <property type="match status" value="1"/>
</dbReference>
<feature type="region of interest" description="Interaction with substrate tRNA" evidence="10">
    <location>
        <begin position="37"/>
        <end position="40"/>
    </location>
</feature>
<evidence type="ECO:0000256" key="1">
    <source>
        <dbReference type="ARBA" id="ARBA00001946"/>
    </source>
</evidence>
<reference evidence="14 15" key="1">
    <citation type="submission" date="2016-02" db="EMBL/GenBank/DDBJ databases">
        <title>Genome sequence of Moorella mulderi DSM 14980.</title>
        <authorList>
            <person name="Poehlein A."/>
            <person name="Daniel R."/>
        </authorList>
    </citation>
    <scope>NUCLEOTIDE SEQUENCE [LARGE SCALE GENOMIC DNA]</scope>
    <source>
        <strain evidence="14 15">DSM 14980</strain>
    </source>
</reference>
<feature type="site" description="Interaction with substrate tRNA" evidence="10">
    <location>
        <position position="131"/>
    </location>
</feature>
<dbReference type="NCBIfam" id="TIGR00174">
    <property type="entry name" value="miaA"/>
    <property type="match status" value="1"/>
</dbReference>
<dbReference type="GO" id="GO:0005524">
    <property type="term" value="F:ATP binding"/>
    <property type="evidence" value="ECO:0007669"/>
    <property type="project" value="UniProtKB-UniRule"/>
</dbReference>
<evidence type="ECO:0000256" key="13">
    <source>
        <dbReference type="RuleBase" id="RU003785"/>
    </source>
</evidence>
<dbReference type="SUPFAM" id="SSF52540">
    <property type="entry name" value="P-loop containing nucleoside triphosphate hydrolases"/>
    <property type="match status" value="2"/>
</dbReference>
<comment type="function">
    <text evidence="2 10 12">Catalyzes the transfer of a dimethylallyl group onto the adenine at position 37 in tRNAs that read codons beginning with uridine, leading to the formation of N6-(dimethylallyl)adenosine (i(6)A).</text>
</comment>
<evidence type="ECO:0000256" key="5">
    <source>
        <dbReference type="ARBA" id="ARBA00022694"/>
    </source>
</evidence>
<keyword evidence="4 10" id="KW-0808">Transferase</keyword>
<comment type="similarity">
    <text evidence="3 10 13">Belongs to the IPP transferase family.</text>
</comment>
<dbReference type="PANTHER" id="PTHR11088:SF60">
    <property type="entry name" value="TRNA DIMETHYLALLYLTRANSFERASE"/>
    <property type="match status" value="1"/>
</dbReference>
<evidence type="ECO:0000256" key="10">
    <source>
        <dbReference type="HAMAP-Rule" id="MF_00185"/>
    </source>
</evidence>
<dbReference type="AlphaFoldDB" id="A0A151AU60"/>
<keyword evidence="5 10" id="KW-0819">tRNA processing</keyword>
<dbReference type="FunFam" id="1.10.20.140:FF:000001">
    <property type="entry name" value="tRNA dimethylallyltransferase"/>
    <property type="match status" value="1"/>
</dbReference>
<comment type="cofactor">
    <cofactor evidence="1 10">
        <name>Mg(2+)</name>
        <dbReference type="ChEBI" id="CHEBI:18420"/>
    </cofactor>
</comment>
<accession>A0A151AU60</accession>
<keyword evidence="6 10" id="KW-0547">Nucleotide-binding</keyword>
<feature type="binding site" evidence="10">
    <location>
        <begin position="12"/>
        <end position="19"/>
    </location>
    <ligand>
        <name>ATP</name>
        <dbReference type="ChEBI" id="CHEBI:30616"/>
    </ligand>
</feature>
<feature type="binding site" evidence="10">
    <location>
        <begin position="14"/>
        <end position="19"/>
    </location>
    <ligand>
        <name>substrate</name>
    </ligand>
</feature>
<evidence type="ECO:0000256" key="6">
    <source>
        <dbReference type="ARBA" id="ARBA00022741"/>
    </source>
</evidence>
<dbReference type="RefSeq" id="WP_062285446.1">
    <property type="nucleotide sequence ID" value="NZ_LTBC01000015.1"/>
</dbReference>
<comment type="caution">
    <text evidence="14">The sequence shown here is derived from an EMBL/GenBank/DDBJ whole genome shotgun (WGS) entry which is preliminary data.</text>
</comment>
<comment type="caution">
    <text evidence="10">Lacks conserved residue(s) required for the propagation of feature annotation.</text>
</comment>
<name>A0A151AU60_9FIRM</name>
<dbReference type="PATRIC" id="fig|1122241.3.peg.2807"/>
<protein>
    <recommendedName>
        <fullName evidence="10">tRNA dimethylallyltransferase</fullName>
        <ecNumber evidence="10">2.5.1.75</ecNumber>
    </recommendedName>
    <alternativeName>
        <fullName evidence="10">Dimethylallyl diphosphate:tRNA dimethylallyltransferase</fullName>
        <shortName evidence="10">DMAPP:tRNA dimethylallyltransferase</shortName>
        <shortName evidence="10">DMATase</shortName>
    </alternativeName>
    <alternativeName>
        <fullName evidence="10">Isopentenyl-diphosphate:tRNA isopentenyltransferase</fullName>
        <shortName evidence="10">IPP transferase</shortName>
        <shortName evidence="10">IPPT</shortName>
        <shortName evidence="10">IPTase</shortName>
    </alternativeName>
</protein>
<evidence type="ECO:0000256" key="4">
    <source>
        <dbReference type="ARBA" id="ARBA00022679"/>
    </source>
</evidence>
<evidence type="ECO:0000256" key="12">
    <source>
        <dbReference type="RuleBase" id="RU003784"/>
    </source>
</evidence>
<feature type="site" description="Interaction with substrate tRNA" evidence="10">
    <location>
        <position position="108"/>
    </location>
</feature>
<comment type="catalytic activity">
    <reaction evidence="9 10 11">
        <text>adenosine(37) in tRNA + dimethylallyl diphosphate = N(6)-dimethylallyladenosine(37) in tRNA + diphosphate</text>
        <dbReference type="Rhea" id="RHEA:26482"/>
        <dbReference type="Rhea" id="RHEA-COMP:10162"/>
        <dbReference type="Rhea" id="RHEA-COMP:10375"/>
        <dbReference type="ChEBI" id="CHEBI:33019"/>
        <dbReference type="ChEBI" id="CHEBI:57623"/>
        <dbReference type="ChEBI" id="CHEBI:74411"/>
        <dbReference type="ChEBI" id="CHEBI:74415"/>
        <dbReference type="EC" id="2.5.1.75"/>
    </reaction>
</comment>
<evidence type="ECO:0000256" key="3">
    <source>
        <dbReference type="ARBA" id="ARBA00005842"/>
    </source>
</evidence>
<dbReference type="HAMAP" id="MF_00185">
    <property type="entry name" value="IPP_trans"/>
    <property type="match status" value="1"/>
</dbReference>
<sequence>MTAKEPLAAIVGPTATGKSAIALQVAARLKAEIISVDSAQVYRGMDIGTAKLTPAERVGPDGVPIPHHLIDIVNPDEPFSVADFQRLARETVTSILQRGRLPLLVGGTGLYYQAVVDPYLFTPMPGDKKIRQHLEEQARSRGNEYLYEQLKRVDPEAARRIHLHDRRRLVRALEVYIMTGKPISAALEWRRRQETPYHLAAVALTMPRPQLYRRIENRIDAMIARGLVEEVRGLLARYDYRLPALQAVGYKEIGAYVRGEMELEEAVALLKRNTRRLAKRQLTWFKRDTRLRWWEVEPGRIEEISAEIANYIAGHLDINVE</sequence>
<dbReference type="Gene3D" id="1.10.20.140">
    <property type="match status" value="1"/>
</dbReference>
<dbReference type="InterPro" id="IPR027417">
    <property type="entry name" value="P-loop_NTPase"/>
</dbReference>
<dbReference type="OrthoDB" id="9776390at2"/>
<dbReference type="GO" id="GO:0052381">
    <property type="term" value="F:tRNA dimethylallyltransferase activity"/>
    <property type="evidence" value="ECO:0007669"/>
    <property type="project" value="UniProtKB-UniRule"/>
</dbReference>
<dbReference type="EMBL" id="LTBC01000015">
    <property type="protein sequence ID" value="KYH31112.1"/>
    <property type="molecule type" value="Genomic_DNA"/>
</dbReference>
<evidence type="ECO:0000256" key="2">
    <source>
        <dbReference type="ARBA" id="ARBA00003213"/>
    </source>
</evidence>
<gene>
    <name evidence="10 14" type="primary">miaA</name>
    <name evidence="14" type="ORF">MOMUL_26430</name>
</gene>
<dbReference type="EC" id="2.5.1.75" evidence="10"/>
<dbReference type="Pfam" id="PF01715">
    <property type="entry name" value="IPPT"/>
    <property type="match status" value="1"/>
</dbReference>
<comment type="subunit">
    <text evidence="10">Monomer.</text>
</comment>
<evidence type="ECO:0000256" key="7">
    <source>
        <dbReference type="ARBA" id="ARBA00022840"/>
    </source>
</evidence>
<proteinExistence type="inferred from homology"/>